<evidence type="ECO:0000256" key="5">
    <source>
        <dbReference type="ARBA" id="ARBA00022989"/>
    </source>
</evidence>
<dbReference type="PANTHER" id="PTHR30151">
    <property type="entry name" value="ALKANE SULFONATE ABC TRANSPORTER-RELATED, MEMBRANE SUBUNIT"/>
    <property type="match status" value="1"/>
</dbReference>
<dbReference type="GO" id="GO:0055085">
    <property type="term" value="P:transmembrane transport"/>
    <property type="evidence" value="ECO:0007669"/>
    <property type="project" value="InterPro"/>
</dbReference>
<feature type="domain" description="ABC transmembrane type-1" evidence="9">
    <location>
        <begin position="94"/>
        <end position="278"/>
    </location>
</feature>
<feature type="region of interest" description="Disordered" evidence="8">
    <location>
        <begin position="1"/>
        <end position="24"/>
    </location>
</feature>
<evidence type="ECO:0000256" key="8">
    <source>
        <dbReference type="SAM" id="MobiDB-lite"/>
    </source>
</evidence>
<name>A0A255EEW8_9ACTN</name>
<feature type="transmembrane region" description="Helical" evidence="7">
    <location>
        <begin position="201"/>
        <end position="230"/>
    </location>
</feature>
<feature type="transmembrane region" description="Helical" evidence="7">
    <location>
        <begin position="132"/>
        <end position="154"/>
    </location>
</feature>
<dbReference type="PROSITE" id="PS50928">
    <property type="entry name" value="ABC_TM1"/>
    <property type="match status" value="1"/>
</dbReference>
<dbReference type="Proteomes" id="UP000216533">
    <property type="component" value="Unassembled WGS sequence"/>
</dbReference>
<dbReference type="GO" id="GO:0005886">
    <property type="term" value="C:plasma membrane"/>
    <property type="evidence" value="ECO:0007669"/>
    <property type="project" value="UniProtKB-SubCell"/>
</dbReference>
<dbReference type="EMBL" id="NMVI01000015">
    <property type="protein sequence ID" value="OYN87952.1"/>
    <property type="molecule type" value="Genomic_DNA"/>
</dbReference>
<dbReference type="Pfam" id="PF00528">
    <property type="entry name" value="BPD_transp_1"/>
    <property type="match status" value="1"/>
</dbReference>
<dbReference type="RefSeq" id="WP_094450617.1">
    <property type="nucleotide sequence ID" value="NZ_NMVI01000015.1"/>
</dbReference>
<dbReference type="CDD" id="cd06261">
    <property type="entry name" value="TM_PBP2"/>
    <property type="match status" value="1"/>
</dbReference>
<evidence type="ECO:0000313" key="11">
    <source>
        <dbReference type="Proteomes" id="UP000216533"/>
    </source>
</evidence>
<accession>A0A255EEW8</accession>
<feature type="transmembrane region" description="Helical" evidence="7">
    <location>
        <begin position="160"/>
        <end position="180"/>
    </location>
</feature>
<comment type="similarity">
    <text evidence="7">Belongs to the binding-protein-dependent transport system permease family.</text>
</comment>
<keyword evidence="2 7" id="KW-0813">Transport</keyword>
<proteinExistence type="inferred from homology"/>
<evidence type="ECO:0000256" key="2">
    <source>
        <dbReference type="ARBA" id="ARBA00022448"/>
    </source>
</evidence>
<evidence type="ECO:0000313" key="10">
    <source>
        <dbReference type="EMBL" id="OYN87952.1"/>
    </source>
</evidence>
<dbReference type="Gene3D" id="1.10.3720.10">
    <property type="entry name" value="MetI-like"/>
    <property type="match status" value="1"/>
</dbReference>
<comment type="subcellular location">
    <subcellularLocation>
        <location evidence="1 7">Cell membrane</location>
        <topology evidence="1 7">Multi-pass membrane protein</topology>
    </subcellularLocation>
</comment>
<feature type="transmembrane region" description="Helical" evidence="7">
    <location>
        <begin position="101"/>
        <end position="125"/>
    </location>
</feature>
<feature type="compositionally biased region" description="Polar residues" evidence="8">
    <location>
        <begin position="1"/>
        <end position="14"/>
    </location>
</feature>
<protein>
    <submittedName>
        <fullName evidence="10">Taurine ABC transporter permease</fullName>
    </submittedName>
</protein>
<dbReference type="InterPro" id="IPR035906">
    <property type="entry name" value="MetI-like_sf"/>
</dbReference>
<feature type="transmembrane region" description="Helical" evidence="7">
    <location>
        <begin position="256"/>
        <end position="277"/>
    </location>
</feature>
<dbReference type="InterPro" id="IPR000515">
    <property type="entry name" value="MetI-like"/>
</dbReference>
<gene>
    <name evidence="10" type="ORF">CGZ92_06755</name>
</gene>
<keyword evidence="6 7" id="KW-0472">Membrane</keyword>
<evidence type="ECO:0000256" key="7">
    <source>
        <dbReference type="RuleBase" id="RU363032"/>
    </source>
</evidence>
<dbReference type="SUPFAM" id="SSF161098">
    <property type="entry name" value="MetI-like"/>
    <property type="match status" value="1"/>
</dbReference>
<organism evidence="10 11">
    <name type="scientific">Parenemella sanctibonifatiensis</name>
    <dbReference type="NCBI Taxonomy" id="2016505"/>
    <lineage>
        <taxon>Bacteria</taxon>
        <taxon>Bacillati</taxon>
        <taxon>Actinomycetota</taxon>
        <taxon>Actinomycetes</taxon>
        <taxon>Propionibacteriales</taxon>
        <taxon>Propionibacteriaceae</taxon>
        <taxon>Parenemella</taxon>
    </lineage>
</organism>
<evidence type="ECO:0000256" key="1">
    <source>
        <dbReference type="ARBA" id="ARBA00004651"/>
    </source>
</evidence>
<evidence type="ECO:0000256" key="4">
    <source>
        <dbReference type="ARBA" id="ARBA00022692"/>
    </source>
</evidence>
<sequence length="287" mass="30766">MSTKVSTPSRTDPSGSGRRAGSNEAEAVEVGVDLRRSRGRLVRIIGPFTPLLILVLWEVASRVGVLDARFFPPPSAIAETFWTMLSTGDLVEHAAVTLSRIAIGFLMGGIPGLVLGIALGSVTWLRTLLGPIFASLLPVPKVAIFPLLLLVFGLGEMSKYVIVGIGVFFYIFYNAMGGVLQTPQIHFDVATANGANRLQRWSTVALPSALPSIFTGLKLAVGGAFVIIAASEFVGSRNGLGYLIWSSWTTFAVAKMYVGIVTISALGYLSTTLVTLLERRLIPWSRQ</sequence>
<comment type="caution">
    <text evidence="10">The sequence shown here is derived from an EMBL/GenBank/DDBJ whole genome shotgun (WGS) entry which is preliminary data.</text>
</comment>
<evidence type="ECO:0000256" key="6">
    <source>
        <dbReference type="ARBA" id="ARBA00023136"/>
    </source>
</evidence>
<keyword evidence="5 7" id="KW-1133">Transmembrane helix</keyword>
<keyword evidence="4 7" id="KW-0812">Transmembrane</keyword>
<feature type="transmembrane region" description="Helical" evidence="7">
    <location>
        <begin position="41"/>
        <end position="60"/>
    </location>
</feature>
<evidence type="ECO:0000256" key="3">
    <source>
        <dbReference type="ARBA" id="ARBA00022475"/>
    </source>
</evidence>
<evidence type="ECO:0000259" key="9">
    <source>
        <dbReference type="PROSITE" id="PS50928"/>
    </source>
</evidence>
<dbReference type="AlphaFoldDB" id="A0A255EEW8"/>
<keyword evidence="3" id="KW-1003">Cell membrane</keyword>
<reference evidence="10 11" key="1">
    <citation type="submission" date="2017-07" db="EMBL/GenBank/DDBJ databases">
        <title>Draft whole genome sequences of clinical Proprionibacteriaceae strains.</title>
        <authorList>
            <person name="Bernier A.-M."/>
            <person name="Bernard K."/>
            <person name="Domingo M.-C."/>
        </authorList>
    </citation>
    <scope>NUCLEOTIDE SEQUENCE [LARGE SCALE GENOMIC DNA]</scope>
    <source>
        <strain evidence="10 11">NML 160184</strain>
    </source>
</reference>
<dbReference type="PANTHER" id="PTHR30151:SF38">
    <property type="entry name" value="ALIPHATIC SULFONATES TRANSPORT PERMEASE PROTEIN SSUC-RELATED"/>
    <property type="match status" value="1"/>
</dbReference>